<feature type="compositionally biased region" description="Basic and acidic residues" evidence="1">
    <location>
        <begin position="221"/>
        <end position="238"/>
    </location>
</feature>
<sequence length="254" mass="27457">MQRRLRLRPARASAVREARHIGEAPRPQRKFMCGCLPFPRGLRRPKATRVTACGEGDAPPPSEKEPLDDDDAESPPPASCPSSRLTTQHNADGDAQGGVGCPPSEKEIANATGVPSNTTTTVTASVSQPSDHSRPSSRLTHYEGDTKGCALDIEASDPTLVKELGVRKTKSDPGVKLPPVPCREDGSRPVDESGIVLPSELSEILDLYVDRWEEEAEEIDETRQPNECESEDTSKSESGDSSNVPYRRLSGFSV</sequence>
<feature type="region of interest" description="Disordered" evidence="1">
    <location>
        <begin position="1"/>
        <end position="25"/>
    </location>
</feature>
<gene>
    <name evidence="2" type="ORF">Vbra_12110</name>
</gene>
<feature type="compositionally biased region" description="Basic and acidic residues" evidence="1">
    <location>
        <begin position="182"/>
        <end position="191"/>
    </location>
</feature>
<dbReference type="VEuPathDB" id="CryptoDB:Vbra_12110"/>
<feature type="compositionally biased region" description="Basic and acidic residues" evidence="1">
    <location>
        <begin position="14"/>
        <end position="23"/>
    </location>
</feature>
<dbReference type="InParanoid" id="A0A0G4EIW8"/>
<feature type="region of interest" description="Disordered" evidence="1">
    <location>
        <begin position="167"/>
        <end position="194"/>
    </location>
</feature>
<evidence type="ECO:0000313" key="2">
    <source>
        <dbReference type="EMBL" id="CEL96961.1"/>
    </source>
</evidence>
<name>A0A0G4EIW8_VITBC</name>
<dbReference type="EMBL" id="CDMY01000251">
    <property type="protein sequence ID" value="CEL96961.1"/>
    <property type="molecule type" value="Genomic_DNA"/>
</dbReference>
<feature type="region of interest" description="Disordered" evidence="1">
    <location>
        <begin position="37"/>
        <end position="145"/>
    </location>
</feature>
<evidence type="ECO:0000313" key="3">
    <source>
        <dbReference type="Proteomes" id="UP000041254"/>
    </source>
</evidence>
<proteinExistence type="predicted"/>
<accession>A0A0G4EIW8</accession>
<dbReference type="AlphaFoldDB" id="A0A0G4EIW8"/>
<evidence type="ECO:0000256" key="1">
    <source>
        <dbReference type="SAM" id="MobiDB-lite"/>
    </source>
</evidence>
<protein>
    <submittedName>
        <fullName evidence="2">Uncharacterized protein</fullName>
    </submittedName>
</protein>
<feature type="region of interest" description="Disordered" evidence="1">
    <location>
        <begin position="212"/>
        <end position="254"/>
    </location>
</feature>
<keyword evidence="3" id="KW-1185">Reference proteome</keyword>
<organism evidence="2 3">
    <name type="scientific">Vitrella brassicaformis (strain CCMP3155)</name>
    <dbReference type="NCBI Taxonomy" id="1169540"/>
    <lineage>
        <taxon>Eukaryota</taxon>
        <taxon>Sar</taxon>
        <taxon>Alveolata</taxon>
        <taxon>Colpodellida</taxon>
        <taxon>Vitrellaceae</taxon>
        <taxon>Vitrella</taxon>
    </lineage>
</organism>
<feature type="compositionally biased region" description="Low complexity" evidence="1">
    <location>
        <begin position="112"/>
        <end position="127"/>
    </location>
</feature>
<dbReference type="Proteomes" id="UP000041254">
    <property type="component" value="Unassembled WGS sequence"/>
</dbReference>
<reference evidence="2 3" key="1">
    <citation type="submission" date="2014-11" db="EMBL/GenBank/DDBJ databases">
        <authorList>
            <person name="Zhu J."/>
            <person name="Qi W."/>
            <person name="Song R."/>
        </authorList>
    </citation>
    <scope>NUCLEOTIDE SEQUENCE [LARGE SCALE GENOMIC DNA]</scope>
</reference>